<dbReference type="STRING" id="1004.SAMN05661012_05400"/>
<dbReference type="InterPro" id="IPR012910">
    <property type="entry name" value="Plug_dom"/>
</dbReference>
<organism evidence="9 11">
    <name type="scientific">Chitinophaga sancti</name>
    <dbReference type="NCBI Taxonomy" id="1004"/>
    <lineage>
        <taxon>Bacteria</taxon>
        <taxon>Pseudomonadati</taxon>
        <taxon>Bacteroidota</taxon>
        <taxon>Chitinophagia</taxon>
        <taxon>Chitinophagales</taxon>
        <taxon>Chitinophagaceae</taxon>
        <taxon>Chitinophaga</taxon>
    </lineage>
</organism>
<keyword evidence="6 7" id="KW-0998">Cell outer membrane</keyword>
<evidence type="ECO:0000256" key="7">
    <source>
        <dbReference type="PROSITE-ProRule" id="PRU01360"/>
    </source>
</evidence>
<dbReference type="InterPro" id="IPR023997">
    <property type="entry name" value="TonB-dep_OMP_SusC/RagA_CS"/>
</dbReference>
<keyword evidence="2 7" id="KW-0813">Transport</keyword>
<evidence type="ECO:0000256" key="3">
    <source>
        <dbReference type="ARBA" id="ARBA00022452"/>
    </source>
</evidence>
<dbReference type="Pfam" id="PF13715">
    <property type="entry name" value="CarbopepD_reg_2"/>
    <property type="match status" value="1"/>
</dbReference>
<gene>
    <name evidence="9" type="ORF">SAMN05661012_05400</name>
    <name evidence="10" type="ORF">SR876_24005</name>
</gene>
<dbReference type="InterPro" id="IPR008969">
    <property type="entry name" value="CarboxyPept-like_regulatory"/>
</dbReference>
<dbReference type="Gene3D" id="2.40.170.20">
    <property type="entry name" value="TonB-dependent receptor, beta-barrel domain"/>
    <property type="match status" value="1"/>
</dbReference>
<dbReference type="InterPro" id="IPR023996">
    <property type="entry name" value="TonB-dep_OMP_SusC/RagA"/>
</dbReference>
<dbReference type="Proteomes" id="UP001326715">
    <property type="component" value="Chromosome"/>
</dbReference>
<evidence type="ECO:0000313" key="12">
    <source>
        <dbReference type="Proteomes" id="UP001326715"/>
    </source>
</evidence>
<dbReference type="NCBIfam" id="TIGR04056">
    <property type="entry name" value="OMP_RagA_SusC"/>
    <property type="match status" value="1"/>
</dbReference>
<dbReference type="Proteomes" id="UP000183788">
    <property type="component" value="Unassembled WGS sequence"/>
</dbReference>
<comment type="subcellular location">
    <subcellularLocation>
        <location evidence="1 7">Cell outer membrane</location>
        <topology evidence="1 7">Multi-pass membrane protein</topology>
    </subcellularLocation>
</comment>
<dbReference type="OrthoDB" id="9768177at2"/>
<dbReference type="Pfam" id="PF07715">
    <property type="entry name" value="Plug"/>
    <property type="match status" value="1"/>
</dbReference>
<dbReference type="PROSITE" id="PS52016">
    <property type="entry name" value="TONB_DEPENDENT_REC_3"/>
    <property type="match status" value="1"/>
</dbReference>
<evidence type="ECO:0000256" key="4">
    <source>
        <dbReference type="ARBA" id="ARBA00022692"/>
    </source>
</evidence>
<evidence type="ECO:0000256" key="6">
    <source>
        <dbReference type="ARBA" id="ARBA00023237"/>
    </source>
</evidence>
<evidence type="ECO:0000256" key="5">
    <source>
        <dbReference type="ARBA" id="ARBA00023136"/>
    </source>
</evidence>
<keyword evidence="12" id="KW-1185">Reference proteome</keyword>
<dbReference type="SUPFAM" id="SSF49464">
    <property type="entry name" value="Carboxypeptidase regulatory domain-like"/>
    <property type="match status" value="1"/>
</dbReference>
<dbReference type="InterPro" id="IPR039426">
    <property type="entry name" value="TonB-dep_rcpt-like"/>
</dbReference>
<evidence type="ECO:0000256" key="2">
    <source>
        <dbReference type="ARBA" id="ARBA00022448"/>
    </source>
</evidence>
<feature type="domain" description="TonB-dependent receptor plug" evidence="8">
    <location>
        <begin position="207"/>
        <end position="325"/>
    </location>
</feature>
<keyword evidence="4 7" id="KW-0812">Transmembrane</keyword>
<dbReference type="RefSeq" id="WP_072364430.1">
    <property type="nucleotide sequence ID" value="NZ_CP139972.1"/>
</dbReference>
<evidence type="ECO:0000259" key="8">
    <source>
        <dbReference type="Pfam" id="PF07715"/>
    </source>
</evidence>
<protein>
    <submittedName>
        <fullName evidence="10">SusC/RagA family TonB-linked outer membrane protein</fullName>
    </submittedName>
    <submittedName>
        <fullName evidence="9">TonB-linked outer membrane protein, SusC/RagA family</fullName>
    </submittedName>
</protein>
<evidence type="ECO:0000313" key="10">
    <source>
        <dbReference type="EMBL" id="WQG87994.1"/>
    </source>
</evidence>
<dbReference type="Gene3D" id="2.170.130.10">
    <property type="entry name" value="TonB-dependent receptor, plug domain"/>
    <property type="match status" value="1"/>
</dbReference>
<evidence type="ECO:0000256" key="1">
    <source>
        <dbReference type="ARBA" id="ARBA00004571"/>
    </source>
</evidence>
<dbReference type="SUPFAM" id="SSF56935">
    <property type="entry name" value="Porins"/>
    <property type="match status" value="1"/>
</dbReference>
<proteinExistence type="inferred from homology"/>
<dbReference type="NCBIfam" id="TIGR04057">
    <property type="entry name" value="SusC_RagA_signa"/>
    <property type="match status" value="1"/>
</dbReference>
<dbReference type="InterPro" id="IPR036942">
    <property type="entry name" value="Beta-barrel_TonB_sf"/>
</dbReference>
<accession>A0A1K1SG76</accession>
<dbReference type="AlphaFoldDB" id="A0A1K1SG76"/>
<reference evidence="10 12" key="2">
    <citation type="submission" date="2023-11" db="EMBL/GenBank/DDBJ databases">
        <title>MicrobeMod: A computational toolkit for identifying prokaryotic methylation and restriction-modification with nanopore sequencing.</title>
        <authorList>
            <person name="Crits-Christoph A."/>
            <person name="Kang S.C."/>
            <person name="Lee H."/>
            <person name="Ostrov N."/>
        </authorList>
    </citation>
    <scope>NUCLEOTIDE SEQUENCE [LARGE SCALE GENOMIC DNA]</scope>
    <source>
        <strain evidence="10 12">ATCC 23090</strain>
    </source>
</reference>
<comment type="similarity">
    <text evidence="7">Belongs to the TonB-dependent receptor family.</text>
</comment>
<dbReference type="InterPro" id="IPR037066">
    <property type="entry name" value="Plug_dom_sf"/>
</dbReference>
<keyword evidence="3 7" id="KW-1134">Transmembrane beta strand</keyword>
<sequence length="1077" mass="120223">MKGILTIVYCFLFCNQLKAQLIDLDLQGQYLSAVKLIIHTKTRCNLTIDRGISQAVGPIYFKCSRMPLKDALKKMLNEDLYAFTIEGNSVHIERRTFPQKNGSSLLPDSTALRDLRGIVVDTANRPLPGATIFIKSRKEFSVASNDGTFKLSGVTMLDTVMISYMGYETRNFVCSEGVFLKCILLRIYHELEPFSSKGYYSVPRKLNPGRVSGIKARDIQGQPVSDPLMALDGRSAGVTVSPGSGIAGSFIGVNVEGINSMANGNSPLFIVDGVPLAMSIPNQLPNAAGSISSMQLLQPENIESVDVLKDADASAIYGSRGANGIILVKTKRPAAGKTSLNMMVYSGQGKITRGLKLMNTQQYLAMRHEALRNDTLTPGMNDYDLTRWDTTRYTDWQKTFLGGHSNVLNASGTLSGGNQQTQFSFGGGYRRETAVFSHNFASTTLSADMSVLHVSEDKKTNIDIGLHYMNNDNQLPVSDITPKVLLAPNAPSLFTASGDLNWEDTSFENPYGQFRQRYQALFNHFLGSFKLTYKLLPKLKLSANLGYNYIQLDERLVIPTSSMSPLYSSISAAREHRKGSNVNQSWIVEPQANYSLNLGNAQKIDLLAGITLQQSKQHQYLLVATNFESDALIENVSMATIKTTNTDENVYRYKGVYARLGYNYKDLLCLNFTGRHDGSSRFSAAKRSEFFGSAAAAWIFSNMPAFRHIPLISFGKVYANIGRTGNDQFSDYQFYDTYTLSTGYGGVPGLERTQLTNYLYKWEILIKSSVGIELCFNQRYTLAANYFRNHTRNQLIKYELPAITGYKYTTENLPAVVQNHGLELEFEAQQIQRENFRWEHAFNLTVPYNKLVYYPNIASSIYASIYEVGQPLNARFVYEFKGINPNTGIAEFKDVNQDLKVDKLDRTAKVIGPKFFAGWGNRFTYKRLSLDVFFQLVKQTGYYVPNVDLMPGSFSSSGGNLPLSNDHRWTKPGDEAIVQKYAAGSKAAEDAATQYNQSDASIVDASYIRLKNLSISWDLPLLWSTRVKIKSASLFLNSQNLATWTSYKGMDPQVQSFHSTYRQPPQRVIVAGLRISL</sequence>
<name>A0A1K1SG76_9BACT</name>
<keyword evidence="5 7" id="KW-0472">Membrane</keyword>
<evidence type="ECO:0000313" key="11">
    <source>
        <dbReference type="Proteomes" id="UP000183788"/>
    </source>
</evidence>
<dbReference type="EMBL" id="CP140154">
    <property type="protein sequence ID" value="WQG87994.1"/>
    <property type="molecule type" value="Genomic_DNA"/>
</dbReference>
<dbReference type="EMBL" id="FPIZ01000022">
    <property type="protein sequence ID" value="SFW83384.1"/>
    <property type="molecule type" value="Genomic_DNA"/>
</dbReference>
<evidence type="ECO:0000313" key="9">
    <source>
        <dbReference type="EMBL" id="SFW83384.1"/>
    </source>
</evidence>
<reference evidence="9 11" key="1">
    <citation type="submission" date="2016-11" db="EMBL/GenBank/DDBJ databases">
        <authorList>
            <person name="Jaros S."/>
            <person name="Januszkiewicz K."/>
            <person name="Wedrychowicz H."/>
        </authorList>
    </citation>
    <scope>NUCLEOTIDE SEQUENCE [LARGE SCALE GENOMIC DNA]</scope>
    <source>
        <strain evidence="9 11">DSM 784</strain>
    </source>
</reference>
<dbReference type="GO" id="GO:0009279">
    <property type="term" value="C:cell outer membrane"/>
    <property type="evidence" value="ECO:0007669"/>
    <property type="project" value="UniProtKB-SubCell"/>
</dbReference>